<feature type="transmembrane region" description="Helical" evidence="1">
    <location>
        <begin position="108"/>
        <end position="129"/>
    </location>
</feature>
<sequence length="313" mass="34958">MVTALTQSLYATSNLALLVYDYFLTFETEVTAVWTCPWSIGLPLFYVNRYLPLIDVTMIVYFNRSTDNARTCEIIFKGAIWLYFISTNAAHTIIYLQTCALWGNHRGVLYLLGTLLFATFSGILVLTALQHPGMTFMGVSDTPVATAPGCRLRMASLLYGQGKYILVAIVELVTVGLMLVKGIQHVRNSSDSWVSTLYRNGIIYCLVVLVIPNIPAMANSANLLTPLQHTMESIMCSRVMFVILQQRRKVEIERRLGRDLTEHSKPPNSTMILTSIEESQSESVDAIELRATESWAGLSSVGVHSTGSDDRRW</sequence>
<keyword evidence="4" id="KW-1185">Reference proteome</keyword>
<name>A0A8H5AUS8_9AGAR</name>
<evidence type="ECO:0000256" key="1">
    <source>
        <dbReference type="SAM" id="Phobius"/>
    </source>
</evidence>
<keyword evidence="1" id="KW-0812">Transmembrane</keyword>
<keyword evidence="1" id="KW-0472">Membrane</keyword>
<dbReference type="OrthoDB" id="3341843at2759"/>
<feature type="transmembrane region" description="Helical" evidence="1">
    <location>
        <begin position="74"/>
        <end position="96"/>
    </location>
</feature>
<feature type="transmembrane region" description="Helical" evidence="1">
    <location>
        <begin position="201"/>
        <end position="221"/>
    </location>
</feature>
<comment type="caution">
    <text evidence="3">The sequence shown here is derived from an EMBL/GenBank/DDBJ whole genome shotgun (WGS) entry which is preliminary data.</text>
</comment>
<dbReference type="Proteomes" id="UP000541558">
    <property type="component" value="Unassembled WGS sequence"/>
</dbReference>
<protein>
    <recommendedName>
        <fullName evidence="2">DUF6533 domain-containing protein</fullName>
    </recommendedName>
</protein>
<organism evidence="3 4">
    <name type="scientific">Ephemerocybe angulata</name>
    <dbReference type="NCBI Taxonomy" id="980116"/>
    <lineage>
        <taxon>Eukaryota</taxon>
        <taxon>Fungi</taxon>
        <taxon>Dikarya</taxon>
        <taxon>Basidiomycota</taxon>
        <taxon>Agaricomycotina</taxon>
        <taxon>Agaricomycetes</taxon>
        <taxon>Agaricomycetidae</taxon>
        <taxon>Agaricales</taxon>
        <taxon>Agaricineae</taxon>
        <taxon>Psathyrellaceae</taxon>
        <taxon>Ephemerocybe</taxon>
    </lineage>
</organism>
<evidence type="ECO:0000313" key="4">
    <source>
        <dbReference type="Proteomes" id="UP000541558"/>
    </source>
</evidence>
<feature type="transmembrane region" description="Helical" evidence="1">
    <location>
        <begin position="162"/>
        <end position="180"/>
    </location>
</feature>
<evidence type="ECO:0000313" key="3">
    <source>
        <dbReference type="EMBL" id="KAF5311286.1"/>
    </source>
</evidence>
<gene>
    <name evidence="3" type="ORF">D9611_012630</name>
</gene>
<dbReference type="Pfam" id="PF20151">
    <property type="entry name" value="DUF6533"/>
    <property type="match status" value="1"/>
</dbReference>
<feature type="domain" description="DUF6533" evidence="2">
    <location>
        <begin position="11"/>
        <end position="54"/>
    </location>
</feature>
<reference evidence="3 4" key="1">
    <citation type="journal article" date="2020" name="ISME J.">
        <title>Uncovering the hidden diversity of litter-decomposition mechanisms in mushroom-forming fungi.</title>
        <authorList>
            <person name="Floudas D."/>
            <person name="Bentzer J."/>
            <person name="Ahren D."/>
            <person name="Johansson T."/>
            <person name="Persson P."/>
            <person name="Tunlid A."/>
        </authorList>
    </citation>
    <scope>NUCLEOTIDE SEQUENCE [LARGE SCALE GENOMIC DNA]</scope>
    <source>
        <strain evidence="3 4">CBS 175.51</strain>
    </source>
</reference>
<accession>A0A8H5AUS8</accession>
<dbReference type="AlphaFoldDB" id="A0A8H5AUS8"/>
<proteinExistence type="predicted"/>
<dbReference type="EMBL" id="JAACJK010000227">
    <property type="protein sequence ID" value="KAF5311286.1"/>
    <property type="molecule type" value="Genomic_DNA"/>
</dbReference>
<keyword evidence="1" id="KW-1133">Transmembrane helix</keyword>
<evidence type="ECO:0000259" key="2">
    <source>
        <dbReference type="Pfam" id="PF20151"/>
    </source>
</evidence>
<dbReference type="InterPro" id="IPR045340">
    <property type="entry name" value="DUF6533"/>
</dbReference>